<evidence type="ECO:0000313" key="2">
    <source>
        <dbReference type="Proteomes" id="UP000253606"/>
    </source>
</evidence>
<proteinExistence type="predicted"/>
<dbReference type="Proteomes" id="UP000253606">
    <property type="component" value="Chromosome"/>
</dbReference>
<dbReference type="EMBL" id="CP030840">
    <property type="protein sequence ID" value="AXC12833.1"/>
    <property type="molecule type" value="Genomic_DNA"/>
</dbReference>
<accession>A0A2Z5G0Z4</accession>
<keyword evidence="2" id="KW-1185">Reference proteome</keyword>
<gene>
    <name evidence="1" type="ORF">ACPOL_3548</name>
</gene>
<sequence>MRCLRSWFPSLQDNGLPTGVVRNLVAVVLFEWPMRNFASAIVFL</sequence>
<reference evidence="1 2" key="1">
    <citation type="journal article" date="2018" name="Front. Microbiol.">
        <title>Hydrolytic Capabilities as a Key to Environmental Success: Chitinolytic and Cellulolytic Acidobacteria From Acidic Sub-arctic Soils and Boreal Peatlands.</title>
        <authorList>
            <person name="Belova S.E."/>
            <person name="Ravin N.V."/>
            <person name="Pankratov T.A."/>
            <person name="Rakitin A.L."/>
            <person name="Ivanova A.A."/>
            <person name="Beletsky A.V."/>
            <person name="Mardanov A.V."/>
            <person name="Sinninghe Damste J.S."/>
            <person name="Dedysh S.N."/>
        </authorList>
    </citation>
    <scope>NUCLEOTIDE SEQUENCE [LARGE SCALE GENOMIC DNA]</scope>
    <source>
        <strain evidence="1 2">SBC82</strain>
    </source>
</reference>
<dbReference type="AlphaFoldDB" id="A0A2Z5G0Z4"/>
<organism evidence="1 2">
    <name type="scientific">Acidisarcina polymorpha</name>
    <dbReference type="NCBI Taxonomy" id="2211140"/>
    <lineage>
        <taxon>Bacteria</taxon>
        <taxon>Pseudomonadati</taxon>
        <taxon>Acidobacteriota</taxon>
        <taxon>Terriglobia</taxon>
        <taxon>Terriglobales</taxon>
        <taxon>Acidobacteriaceae</taxon>
        <taxon>Acidisarcina</taxon>
    </lineage>
</organism>
<dbReference type="KEGG" id="abas:ACPOL_3548"/>
<protein>
    <submittedName>
        <fullName evidence="1">Uncharacterized protein</fullName>
    </submittedName>
</protein>
<evidence type="ECO:0000313" key="1">
    <source>
        <dbReference type="EMBL" id="AXC12833.1"/>
    </source>
</evidence>
<name>A0A2Z5G0Z4_9BACT</name>